<dbReference type="PANTHER" id="PTHR44757">
    <property type="entry name" value="DIGUANYLATE CYCLASE DGCP"/>
    <property type="match status" value="1"/>
</dbReference>
<dbReference type="NCBIfam" id="TIGR00229">
    <property type="entry name" value="sensory_box"/>
    <property type="match status" value="2"/>
</dbReference>
<dbReference type="Gene3D" id="3.30.450.20">
    <property type="entry name" value="PAS domain"/>
    <property type="match status" value="2"/>
</dbReference>
<evidence type="ECO:0000259" key="1">
    <source>
        <dbReference type="PROSITE" id="PS50112"/>
    </source>
</evidence>
<feature type="domain" description="PAC" evidence="2">
    <location>
        <begin position="87"/>
        <end position="139"/>
    </location>
</feature>
<dbReference type="PANTHER" id="PTHR44757:SF2">
    <property type="entry name" value="BIOFILM ARCHITECTURE MAINTENANCE PROTEIN MBAA"/>
    <property type="match status" value="1"/>
</dbReference>
<proteinExistence type="predicted"/>
<dbReference type="PROSITE" id="PS50112">
    <property type="entry name" value="PAS"/>
    <property type="match status" value="1"/>
</dbReference>
<name>A0A0F8WUB3_9ZZZZ</name>
<feature type="domain" description="PAS" evidence="1">
    <location>
        <begin position="15"/>
        <end position="69"/>
    </location>
</feature>
<evidence type="ECO:0000313" key="3">
    <source>
        <dbReference type="EMBL" id="KKK51975.1"/>
    </source>
</evidence>
<feature type="non-terminal residue" evidence="3">
    <location>
        <position position="281"/>
    </location>
</feature>
<dbReference type="SMART" id="SM00091">
    <property type="entry name" value="PAS"/>
    <property type="match status" value="2"/>
</dbReference>
<gene>
    <name evidence="3" type="ORF">LCGC14_3109570</name>
</gene>
<evidence type="ECO:0008006" key="4">
    <source>
        <dbReference type="Google" id="ProtNLM"/>
    </source>
</evidence>
<dbReference type="CDD" id="cd00130">
    <property type="entry name" value="PAS"/>
    <property type="match status" value="1"/>
</dbReference>
<dbReference type="EMBL" id="LAZR01067246">
    <property type="protein sequence ID" value="KKK51975.1"/>
    <property type="molecule type" value="Genomic_DNA"/>
</dbReference>
<accession>A0A0F8WUB3</accession>
<dbReference type="PROSITE" id="PS50113">
    <property type="entry name" value="PAC"/>
    <property type="match status" value="1"/>
</dbReference>
<evidence type="ECO:0000259" key="2">
    <source>
        <dbReference type="PROSITE" id="PS50113"/>
    </source>
</evidence>
<sequence length="281" mass="32711">MKEDNKLISEKLKESEEKYRLIIENAQEGIWTIDNDGYTTFVNERMAVILGYKVEEMIGKHLFTVVNQERVILTNNHLDQWKRGFTETQDFQILRKDGKQMYFMAKPSAIIDDNGNYNGTLICATDITERKIAEKKLKKSETKYRSLFDNMLEGVALCKIIVDENDDPVDFIYLEVNDAFERLTGLEKNRTIGERVSELIPNIKDSEPNLFAIYGKVALTGETTKFEIFFEPLKIWLLISVYSIKRGYFVAVFDNITERKKAEEVIKKERERAEKYLDLAG</sequence>
<dbReference type="InterPro" id="IPR052155">
    <property type="entry name" value="Biofilm_reg_signaling"/>
</dbReference>
<dbReference type="InterPro" id="IPR000014">
    <property type="entry name" value="PAS"/>
</dbReference>
<protein>
    <recommendedName>
        <fullName evidence="4">PAS domain-containing protein</fullName>
    </recommendedName>
</protein>
<organism evidence="3">
    <name type="scientific">marine sediment metagenome</name>
    <dbReference type="NCBI Taxonomy" id="412755"/>
    <lineage>
        <taxon>unclassified sequences</taxon>
        <taxon>metagenomes</taxon>
        <taxon>ecological metagenomes</taxon>
    </lineage>
</organism>
<reference evidence="3" key="1">
    <citation type="journal article" date="2015" name="Nature">
        <title>Complex archaea that bridge the gap between prokaryotes and eukaryotes.</title>
        <authorList>
            <person name="Spang A."/>
            <person name="Saw J.H."/>
            <person name="Jorgensen S.L."/>
            <person name="Zaremba-Niedzwiedzka K."/>
            <person name="Martijn J."/>
            <person name="Lind A.E."/>
            <person name="van Eijk R."/>
            <person name="Schleper C."/>
            <person name="Guy L."/>
            <person name="Ettema T.J."/>
        </authorList>
    </citation>
    <scope>NUCLEOTIDE SEQUENCE</scope>
</reference>
<dbReference type="InterPro" id="IPR000700">
    <property type="entry name" value="PAS-assoc_C"/>
</dbReference>
<dbReference type="Pfam" id="PF13188">
    <property type="entry name" value="PAS_8"/>
    <property type="match status" value="1"/>
</dbReference>
<dbReference type="AlphaFoldDB" id="A0A0F8WUB3"/>
<dbReference type="InterPro" id="IPR035965">
    <property type="entry name" value="PAS-like_dom_sf"/>
</dbReference>
<dbReference type="SUPFAM" id="SSF55785">
    <property type="entry name" value="PYP-like sensor domain (PAS domain)"/>
    <property type="match status" value="2"/>
</dbReference>
<dbReference type="Pfam" id="PF13426">
    <property type="entry name" value="PAS_9"/>
    <property type="match status" value="1"/>
</dbReference>
<comment type="caution">
    <text evidence="3">The sequence shown here is derived from an EMBL/GenBank/DDBJ whole genome shotgun (WGS) entry which is preliminary data.</text>
</comment>